<keyword evidence="2" id="KW-1185">Reference proteome</keyword>
<protein>
    <submittedName>
        <fullName evidence="1">Mycobacterium numidiamassiliense ORFan</fullName>
    </submittedName>
</protein>
<dbReference type="Proteomes" id="UP000240424">
    <property type="component" value="Unassembled WGS sequence"/>
</dbReference>
<gene>
    <name evidence="1" type="ORF">MNAB215_4148</name>
</gene>
<dbReference type="AlphaFoldDB" id="A0A2U3PDV3"/>
<evidence type="ECO:0000313" key="1">
    <source>
        <dbReference type="EMBL" id="SPM41931.1"/>
    </source>
</evidence>
<organism evidence="1 2">
    <name type="scientific">Mycobacterium numidiamassiliense</name>
    <dbReference type="NCBI Taxonomy" id="1841861"/>
    <lineage>
        <taxon>Bacteria</taxon>
        <taxon>Bacillati</taxon>
        <taxon>Actinomycetota</taxon>
        <taxon>Actinomycetes</taxon>
        <taxon>Mycobacteriales</taxon>
        <taxon>Mycobacteriaceae</taxon>
        <taxon>Mycobacterium</taxon>
    </lineage>
</organism>
<proteinExistence type="predicted"/>
<sequence>VRDELAHGKTYKHPSVHEPFQRLQQITIAELLEGKRPRLPLTDTETHIQAEAIKTPNQDQEMLF</sequence>
<reference evidence="1 2" key="1">
    <citation type="submission" date="2017-01" db="EMBL/GenBank/DDBJ databases">
        <authorList>
            <consortium name="Urmite Genomes"/>
        </authorList>
    </citation>
    <scope>NUCLEOTIDE SEQUENCE [LARGE SCALE GENOMIC DNA]</scope>
    <source>
        <strain evidence="1 2">AB215</strain>
    </source>
</reference>
<dbReference type="STRING" id="1841861.GCA_900157365_02468"/>
<name>A0A2U3PDV3_9MYCO</name>
<accession>A0A2U3PDV3</accession>
<evidence type="ECO:0000313" key="2">
    <source>
        <dbReference type="Proteomes" id="UP000240424"/>
    </source>
</evidence>
<dbReference type="EMBL" id="FUEZ01000004">
    <property type="protein sequence ID" value="SPM41931.1"/>
    <property type="molecule type" value="Genomic_DNA"/>
</dbReference>
<feature type="non-terminal residue" evidence="1">
    <location>
        <position position="1"/>
    </location>
</feature>